<feature type="transmembrane region" description="Helical" evidence="7">
    <location>
        <begin position="325"/>
        <end position="354"/>
    </location>
</feature>
<keyword evidence="4 7" id="KW-1133">Transmembrane helix</keyword>
<dbReference type="Proteomes" id="UP000199611">
    <property type="component" value="Unassembled WGS sequence"/>
</dbReference>
<dbReference type="AlphaFoldDB" id="A0A1I4S462"/>
<dbReference type="InterPro" id="IPR003838">
    <property type="entry name" value="ABC3_permease_C"/>
</dbReference>
<sequence>MIRDALIIAFRELRRNLLRSVLTSLGIIIGVASVITMVTLGNGATEQVRRQIASLGSNLLMVHVGQAPRGHGGARAEAPPFDLSDARAIEREIYGIEAVAPMAGTAMQVIYGNRNRLTSVFGTTNGFFEVRDWEIAEGRVFLEGEERAGKTVCILGQTVVKELFPYEDPIGKIVRLKKQAYRVVGVLKEKGLSSFGTDRDDIVLIPIKAFHRRIAGNTDINRIEVSVLDESLMEQVRTDIEALMRQRRRIRPGELDDFHVRDMREIAEVLSGTTKSMTSLLAAIAAVSLLVGGIGIMNIMLVAVTERTREIGIRMAVGALPRDVLLQFLVESAVISSLGGFIGIFLALGCSVWLSKVLLVPFVLDPLIVGIAFLFSALIGIAFGFFPARRAAHLNPIDALRHE</sequence>
<keyword evidence="5 7" id="KW-0472">Membrane</keyword>
<proteinExistence type="inferred from homology"/>
<dbReference type="EMBL" id="FOUU01000002">
    <property type="protein sequence ID" value="SFM59298.1"/>
    <property type="molecule type" value="Genomic_DNA"/>
</dbReference>
<feature type="transmembrane region" description="Helical" evidence="7">
    <location>
        <begin position="366"/>
        <end position="386"/>
    </location>
</feature>
<reference evidence="10 11" key="1">
    <citation type="submission" date="2016-10" db="EMBL/GenBank/DDBJ databases">
        <authorList>
            <person name="de Groot N.N."/>
        </authorList>
    </citation>
    <scope>NUCLEOTIDE SEQUENCE [LARGE SCALE GENOMIC DNA]</scope>
    <source>
        <strain evidence="10 11">DSM 9990</strain>
    </source>
</reference>
<evidence type="ECO:0000256" key="3">
    <source>
        <dbReference type="ARBA" id="ARBA00022692"/>
    </source>
</evidence>
<name>A0A1I4S462_9BACT</name>
<dbReference type="GO" id="GO:0022857">
    <property type="term" value="F:transmembrane transporter activity"/>
    <property type="evidence" value="ECO:0007669"/>
    <property type="project" value="TreeGrafter"/>
</dbReference>
<evidence type="ECO:0000256" key="2">
    <source>
        <dbReference type="ARBA" id="ARBA00022475"/>
    </source>
</evidence>
<dbReference type="OrthoDB" id="9802264at2"/>
<evidence type="ECO:0000313" key="11">
    <source>
        <dbReference type="Proteomes" id="UP000199611"/>
    </source>
</evidence>
<keyword evidence="3 7" id="KW-0812">Transmembrane</keyword>
<dbReference type="GO" id="GO:0005886">
    <property type="term" value="C:plasma membrane"/>
    <property type="evidence" value="ECO:0007669"/>
    <property type="project" value="UniProtKB-SubCell"/>
</dbReference>
<dbReference type="Pfam" id="PF12704">
    <property type="entry name" value="MacB_PCD"/>
    <property type="match status" value="1"/>
</dbReference>
<keyword evidence="2" id="KW-1003">Cell membrane</keyword>
<organism evidence="10 11">
    <name type="scientific">Thermodesulforhabdus norvegica</name>
    <dbReference type="NCBI Taxonomy" id="39841"/>
    <lineage>
        <taxon>Bacteria</taxon>
        <taxon>Pseudomonadati</taxon>
        <taxon>Thermodesulfobacteriota</taxon>
        <taxon>Syntrophobacteria</taxon>
        <taxon>Syntrophobacterales</taxon>
        <taxon>Thermodesulforhabdaceae</taxon>
        <taxon>Thermodesulforhabdus</taxon>
    </lineage>
</organism>
<evidence type="ECO:0000259" key="9">
    <source>
        <dbReference type="Pfam" id="PF12704"/>
    </source>
</evidence>
<keyword evidence="11" id="KW-1185">Reference proteome</keyword>
<feature type="domain" description="ABC3 transporter permease C-terminal" evidence="8">
    <location>
        <begin position="283"/>
        <end position="396"/>
    </location>
</feature>
<evidence type="ECO:0000259" key="8">
    <source>
        <dbReference type="Pfam" id="PF02687"/>
    </source>
</evidence>
<feature type="transmembrane region" description="Helical" evidence="7">
    <location>
        <begin position="21"/>
        <end position="41"/>
    </location>
</feature>
<dbReference type="RefSeq" id="WP_093393593.1">
    <property type="nucleotide sequence ID" value="NZ_FOUU01000002.1"/>
</dbReference>
<evidence type="ECO:0000256" key="7">
    <source>
        <dbReference type="SAM" id="Phobius"/>
    </source>
</evidence>
<dbReference type="Pfam" id="PF02687">
    <property type="entry name" value="FtsX"/>
    <property type="match status" value="1"/>
</dbReference>
<dbReference type="InterPro" id="IPR050250">
    <property type="entry name" value="Macrolide_Exporter_MacB"/>
</dbReference>
<feature type="domain" description="MacB-like periplasmic core" evidence="9">
    <location>
        <begin position="20"/>
        <end position="243"/>
    </location>
</feature>
<comment type="subcellular location">
    <subcellularLocation>
        <location evidence="1">Cell membrane</location>
        <topology evidence="1">Multi-pass membrane protein</topology>
    </subcellularLocation>
</comment>
<dbReference type="STRING" id="39841.SAMN05660836_00746"/>
<evidence type="ECO:0000256" key="1">
    <source>
        <dbReference type="ARBA" id="ARBA00004651"/>
    </source>
</evidence>
<protein>
    <submittedName>
        <fullName evidence="10">Putative ABC transport system permease protein</fullName>
    </submittedName>
</protein>
<dbReference type="PANTHER" id="PTHR30572:SF4">
    <property type="entry name" value="ABC TRANSPORTER PERMEASE YTRF"/>
    <property type="match status" value="1"/>
</dbReference>
<dbReference type="PANTHER" id="PTHR30572">
    <property type="entry name" value="MEMBRANE COMPONENT OF TRANSPORTER-RELATED"/>
    <property type="match status" value="1"/>
</dbReference>
<comment type="similarity">
    <text evidence="6">Belongs to the ABC-4 integral membrane protein family.</text>
</comment>
<gene>
    <name evidence="10" type="ORF">SAMN05660836_00746</name>
</gene>
<accession>A0A1I4S462</accession>
<dbReference type="InterPro" id="IPR025857">
    <property type="entry name" value="MacB_PCD"/>
</dbReference>
<evidence type="ECO:0000256" key="6">
    <source>
        <dbReference type="ARBA" id="ARBA00038076"/>
    </source>
</evidence>
<evidence type="ECO:0000256" key="4">
    <source>
        <dbReference type="ARBA" id="ARBA00022989"/>
    </source>
</evidence>
<feature type="transmembrane region" description="Helical" evidence="7">
    <location>
        <begin position="280"/>
        <end position="304"/>
    </location>
</feature>
<evidence type="ECO:0000313" key="10">
    <source>
        <dbReference type="EMBL" id="SFM59298.1"/>
    </source>
</evidence>
<evidence type="ECO:0000256" key="5">
    <source>
        <dbReference type="ARBA" id="ARBA00023136"/>
    </source>
</evidence>